<sequence>ATIIIVVNLLVDLMYGIINPRVRHAK</sequence>
<dbReference type="EMBL" id="AAOE01000052">
    <property type="protein sequence ID" value="EAR07263.1"/>
    <property type="molecule type" value="Genomic_DNA"/>
</dbReference>
<comment type="caution">
    <text evidence="1">The sequence shown here is derived from an EMBL/GenBank/DDBJ whole genome shotgun (WGS) entry which is preliminary data.</text>
</comment>
<evidence type="ECO:0000313" key="1">
    <source>
        <dbReference type="EMBL" id="EAR07263.1"/>
    </source>
</evidence>
<dbReference type="Proteomes" id="UP000005953">
    <property type="component" value="Unassembled WGS sequence"/>
</dbReference>
<dbReference type="AlphaFoldDB" id="A4BKU3"/>
<organism evidence="1 2">
    <name type="scientific">Reinekea blandensis MED297</name>
    <dbReference type="NCBI Taxonomy" id="314283"/>
    <lineage>
        <taxon>Bacteria</taxon>
        <taxon>Pseudomonadati</taxon>
        <taxon>Pseudomonadota</taxon>
        <taxon>Gammaproteobacteria</taxon>
        <taxon>Oceanospirillales</taxon>
        <taxon>Saccharospirillaceae</taxon>
        <taxon>Reinekea</taxon>
    </lineage>
</organism>
<protein>
    <submittedName>
        <fullName evidence="1">Uncharacterized protein</fullName>
    </submittedName>
</protein>
<accession>A4BKU3</accession>
<reference evidence="1 2" key="1">
    <citation type="submission" date="2006-02" db="EMBL/GenBank/DDBJ databases">
        <authorList>
            <person name="Pinhassi J."/>
            <person name="Pedros-Alio C."/>
            <person name="Ferriera S."/>
            <person name="Johnson J."/>
            <person name="Kravitz S."/>
            <person name="Halpern A."/>
            <person name="Remington K."/>
            <person name="Beeson K."/>
            <person name="Tran B."/>
            <person name="Rogers Y.-H."/>
            <person name="Friedman R."/>
            <person name="Venter J.C."/>
        </authorList>
    </citation>
    <scope>NUCLEOTIDE SEQUENCE [LARGE SCALE GENOMIC DNA]</scope>
    <source>
        <strain evidence="1 2">MED297</strain>
    </source>
</reference>
<keyword evidence="2" id="KW-1185">Reference proteome</keyword>
<proteinExistence type="predicted"/>
<gene>
    <name evidence="1" type="ORF">MED297_09536</name>
</gene>
<evidence type="ECO:0000313" key="2">
    <source>
        <dbReference type="Proteomes" id="UP000005953"/>
    </source>
</evidence>
<feature type="non-terminal residue" evidence="1">
    <location>
        <position position="1"/>
    </location>
</feature>
<dbReference type="HOGENOM" id="CLU_3416009_0_0_6"/>
<name>A4BKU3_9GAMM</name>